<proteinExistence type="predicted"/>
<keyword evidence="2" id="KW-1185">Reference proteome</keyword>
<comment type="caution">
    <text evidence="1">The sequence shown here is derived from an EMBL/GenBank/DDBJ whole genome shotgun (WGS) entry which is preliminary data.</text>
</comment>
<evidence type="ECO:0000313" key="2">
    <source>
        <dbReference type="Proteomes" id="UP001054945"/>
    </source>
</evidence>
<name>A0AAV4SZ24_CAEEX</name>
<dbReference type="Proteomes" id="UP001054945">
    <property type="component" value="Unassembled WGS sequence"/>
</dbReference>
<evidence type="ECO:0000313" key="1">
    <source>
        <dbReference type="EMBL" id="GIY37787.1"/>
    </source>
</evidence>
<dbReference type="EMBL" id="BPLR01010218">
    <property type="protein sequence ID" value="GIY37787.1"/>
    <property type="molecule type" value="Genomic_DNA"/>
</dbReference>
<dbReference type="AlphaFoldDB" id="A0AAV4SZ24"/>
<accession>A0AAV4SZ24</accession>
<reference evidence="1 2" key="1">
    <citation type="submission" date="2021-06" db="EMBL/GenBank/DDBJ databases">
        <title>Caerostris extrusa draft genome.</title>
        <authorList>
            <person name="Kono N."/>
            <person name="Arakawa K."/>
        </authorList>
    </citation>
    <scope>NUCLEOTIDE SEQUENCE [LARGE SCALE GENOMIC DNA]</scope>
</reference>
<protein>
    <submittedName>
        <fullName evidence="1">Uncharacterized protein</fullName>
    </submittedName>
</protein>
<gene>
    <name evidence="1" type="ORF">CEXT_604041</name>
</gene>
<organism evidence="1 2">
    <name type="scientific">Caerostris extrusa</name>
    <name type="common">Bark spider</name>
    <name type="synonym">Caerostris bankana</name>
    <dbReference type="NCBI Taxonomy" id="172846"/>
    <lineage>
        <taxon>Eukaryota</taxon>
        <taxon>Metazoa</taxon>
        <taxon>Ecdysozoa</taxon>
        <taxon>Arthropoda</taxon>
        <taxon>Chelicerata</taxon>
        <taxon>Arachnida</taxon>
        <taxon>Araneae</taxon>
        <taxon>Araneomorphae</taxon>
        <taxon>Entelegynae</taxon>
        <taxon>Araneoidea</taxon>
        <taxon>Araneidae</taxon>
        <taxon>Caerostris</taxon>
    </lineage>
</organism>
<sequence length="93" mass="10399">MLVETNPVAIISESLCPWIRTCAGTDRLADYLAIERVFTVGREGQTAERINDRGNNQNSIPAGGANCSLSFLISLNPFLHRKDFFFCTKSRDF</sequence>